<evidence type="ECO:0000313" key="2">
    <source>
        <dbReference type="Proteomes" id="UP000324550"/>
    </source>
</evidence>
<name>A0A5D0GBN5_9FLAO</name>
<reference evidence="1 2" key="1">
    <citation type="submission" date="2019-08" db="EMBL/GenBank/DDBJ databases">
        <title>Formosa sediminis sp. nov., isolated from marine sediment.</title>
        <authorList>
            <person name="Cao W.R."/>
        </authorList>
    </citation>
    <scope>NUCLEOTIDE SEQUENCE [LARGE SCALE GENOMIC DNA]</scope>
    <source>
        <strain evidence="1 2">1494</strain>
    </source>
</reference>
<organism evidence="1 2">
    <name type="scientific">Formosa maritima</name>
    <dbReference type="NCBI Taxonomy" id="2592046"/>
    <lineage>
        <taxon>Bacteria</taxon>
        <taxon>Pseudomonadati</taxon>
        <taxon>Bacteroidota</taxon>
        <taxon>Flavobacteriia</taxon>
        <taxon>Flavobacteriales</taxon>
        <taxon>Flavobacteriaceae</taxon>
        <taxon>Formosa</taxon>
    </lineage>
</organism>
<dbReference type="SUPFAM" id="SSF63829">
    <property type="entry name" value="Calcium-dependent phosphotriesterase"/>
    <property type="match status" value="1"/>
</dbReference>
<dbReference type="PROSITE" id="PS51257">
    <property type="entry name" value="PROKAR_LIPOPROTEIN"/>
    <property type="match status" value="1"/>
</dbReference>
<protein>
    <submittedName>
        <fullName evidence="1">ScyD/ScyE family protein</fullName>
    </submittedName>
</protein>
<dbReference type="NCBIfam" id="NF033206">
    <property type="entry name" value="ScyE_fam"/>
    <property type="match status" value="1"/>
</dbReference>
<accession>A0A5D0GBN5</accession>
<gene>
    <name evidence="1" type="ORF">FVF61_07940</name>
</gene>
<dbReference type="Gene3D" id="2.130.10.10">
    <property type="entry name" value="YVTN repeat-like/Quinoprotein amine dehydrogenase"/>
    <property type="match status" value="1"/>
</dbReference>
<keyword evidence="2" id="KW-1185">Reference proteome</keyword>
<dbReference type="AlphaFoldDB" id="A0A5D0GBN5"/>
<comment type="caution">
    <text evidence="1">The sequence shown here is derived from an EMBL/GenBank/DDBJ whole genome shotgun (WGS) entry which is preliminary data.</text>
</comment>
<dbReference type="InterPro" id="IPR048031">
    <property type="entry name" value="ScyD/ScyE-like"/>
</dbReference>
<dbReference type="InterPro" id="IPR015943">
    <property type="entry name" value="WD40/YVTN_repeat-like_dom_sf"/>
</dbReference>
<dbReference type="Proteomes" id="UP000324550">
    <property type="component" value="Unassembled WGS sequence"/>
</dbReference>
<dbReference type="OrthoDB" id="657282at2"/>
<proteinExistence type="predicted"/>
<evidence type="ECO:0000313" key="1">
    <source>
        <dbReference type="EMBL" id="TYA55182.1"/>
    </source>
</evidence>
<sequence>MKTKNQLLIRTVSINFGRLILFFFTIVLFTLSSCSPNEELRTQSESNLMLNRITEPGTPELLASLPSGGMGSAIGPEGDLFVTQSGAGGSILRINKKTGSITTFVSRLPTSVVPIGGVFDVTFIDETTYALVTLVGPFFGDNNINGIYRIDSSDSCTIIADIGQFALDNQPTGFDYAITTGLQYAIEVYHGGFLVTDGHHNRMYHVTLEGEVTEFKTFDNIVPSGLAVRGNSIYMTEAGTTVQFYGNSKIVSIDSKSLSISDVATGVPFLVDVEFNRGRTLFAISQGEWAGGADGDATEPNTGSLLKVNSDGTFTVIAEGLNRPTSLEFIQNTAYLVTLTGEI</sequence>
<dbReference type="RefSeq" id="WP_148455103.1">
    <property type="nucleotide sequence ID" value="NZ_VSFC01000042.1"/>
</dbReference>
<dbReference type="EMBL" id="VSFC01000042">
    <property type="protein sequence ID" value="TYA55182.1"/>
    <property type="molecule type" value="Genomic_DNA"/>
</dbReference>